<dbReference type="EMBL" id="JNBR01000033">
    <property type="protein sequence ID" value="OQR99960.1"/>
    <property type="molecule type" value="Genomic_DNA"/>
</dbReference>
<feature type="domain" description="WW" evidence="3">
    <location>
        <begin position="39"/>
        <end position="72"/>
    </location>
</feature>
<evidence type="ECO:0000259" key="3">
    <source>
        <dbReference type="PROSITE" id="PS50020"/>
    </source>
</evidence>
<keyword evidence="5" id="KW-1185">Reference proteome</keyword>
<dbReference type="InterPro" id="IPR053233">
    <property type="entry name" value="ABRA-related"/>
</dbReference>
<dbReference type="PANTHER" id="PTHR21715">
    <property type="entry name" value="RH04127P"/>
    <property type="match status" value="1"/>
</dbReference>
<feature type="region of interest" description="Disordered" evidence="2">
    <location>
        <begin position="176"/>
        <end position="206"/>
    </location>
</feature>
<feature type="coiled-coil region" evidence="1">
    <location>
        <begin position="294"/>
        <end position="335"/>
    </location>
</feature>
<sequence>MDKSSPEYKEALHEHAKTLGLDPVKESQYLWIVEEALTAPLPPDWEQGETDDGTIYYFNVNTEESIWEHPMDNHYKEMIAQKKSEDAKKLAFNSAPKKPDLGRRQSASVHEFDLDTVEDMAKPTPITKQPSATTSSAFGKDSKAWLLDDDDDFDVPTPVPVTKNFSIVSSIKKTEEPPVTKTTAPTPTPLMSTPMTSMATTTGGSNKEAEKQIETLKTEIAQLKKDRDTFEKSEKGTRDKLQREMETLRRAKEDAETEAKEANYLRMKINELKSKVSTLEASAAKGNPDATRALDTLRAEVDGKTQELTDLRAQLQATTEEHARALAKNDELLAAQKKEHAIEVEALQEQLLLRQATNITLQHSTGEVEKLKKRIGELEEDLAKAAADCEAHAKRIAELVLFRATAASSLTETAQMASATALAVEQRKAVEAETAAAGQRQQLEHKLALEAEDSAAKLKRQAAEVQELERQLGDARDKLRQAATQADELVNVLEWSVRRLEDKERVAAMAFADEKKLAEQAAKTWQDRAAGLQKDLDALTSTLKAEKDAHSTALAAANDALNEARRERDRIQGQFGEIHVLKKENETLNLDLGRLRDAKATLEYELRNLKQAQSVDTSQLMHYKVQIEEYARKEFVEKQRFEGVVNEKASIEKKVVALDTQIQTLRTEHRTDLDKYLYRIRELESQNARLEYDITRAEEKFSTAEKWRLKEVSRVEQRDVELLELKEELGRAKARNIEGENHHLINELRGQTKALEHKIIELERAVANEVAAKAQAERHWATEIENSKKQWAAQIPQLAAAATQRASDEWKKRCDDMVEKLKAEYQDGWLQERQQTTTREGQWHEAKRDLERQIQTFASEKEFLTKEVSRLEDNNKHLMEQLHTIRVYLTQRPLHGQFVPSAAMPQPPQPTPPDTHLSSHLQHQLGVLHAQFQQLFDAAAPPRPATVADFKVHDASIPEPPPPSTHILDEKQRLIRSMEEVGSGAKHGEWIPEEWSKELEANRKPGQKHPTPSPGFADRVFYESLLRQRPDSKMAKKWCIEYGVLEWDEAAALCKAMGIAFKAPKESSKKSTKASKKSNIVDDTVSDFGLEAGSHMEGVGVGTI</sequence>
<dbReference type="SMART" id="SM00456">
    <property type="entry name" value="WW"/>
    <property type="match status" value="1"/>
</dbReference>
<organism evidence="4 5">
    <name type="scientific">Achlya hypogyna</name>
    <name type="common">Oomycete</name>
    <name type="synonym">Protoachlya hypogyna</name>
    <dbReference type="NCBI Taxonomy" id="1202772"/>
    <lineage>
        <taxon>Eukaryota</taxon>
        <taxon>Sar</taxon>
        <taxon>Stramenopiles</taxon>
        <taxon>Oomycota</taxon>
        <taxon>Saprolegniomycetes</taxon>
        <taxon>Saprolegniales</taxon>
        <taxon>Achlyaceae</taxon>
        <taxon>Achlya</taxon>
    </lineage>
</organism>
<comment type="caution">
    <text evidence="4">The sequence shown here is derived from an EMBL/GenBank/DDBJ whole genome shotgun (WGS) entry which is preliminary data.</text>
</comment>
<feature type="coiled-coil region" evidence="1">
    <location>
        <begin position="206"/>
        <end position="265"/>
    </location>
</feature>
<reference evidence="4 5" key="1">
    <citation type="journal article" date="2014" name="Genome Biol. Evol.">
        <title>The secreted proteins of Achlya hypogyna and Thraustotheca clavata identify the ancestral oomycete secretome and reveal gene acquisitions by horizontal gene transfer.</title>
        <authorList>
            <person name="Misner I."/>
            <person name="Blouin N."/>
            <person name="Leonard G."/>
            <person name="Richards T.A."/>
            <person name="Lane C.E."/>
        </authorList>
    </citation>
    <scope>NUCLEOTIDE SEQUENCE [LARGE SCALE GENOMIC DNA]</scope>
    <source>
        <strain evidence="4 5">ATCC 48635</strain>
    </source>
</reference>
<feature type="coiled-coil region" evidence="1">
    <location>
        <begin position="847"/>
        <end position="881"/>
    </location>
</feature>
<feature type="compositionally biased region" description="Low complexity" evidence="2">
    <location>
        <begin position="179"/>
        <end position="202"/>
    </location>
</feature>
<evidence type="ECO:0000256" key="1">
    <source>
        <dbReference type="SAM" id="Coils"/>
    </source>
</evidence>
<protein>
    <recommendedName>
        <fullName evidence="3">WW domain-containing protein</fullName>
    </recommendedName>
</protein>
<evidence type="ECO:0000313" key="5">
    <source>
        <dbReference type="Proteomes" id="UP000243579"/>
    </source>
</evidence>
<dbReference type="Pfam" id="PF00397">
    <property type="entry name" value="WW"/>
    <property type="match status" value="1"/>
</dbReference>
<dbReference type="PANTHER" id="PTHR21715:SF0">
    <property type="entry name" value="RH04127P"/>
    <property type="match status" value="1"/>
</dbReference>
<dbReference type="InterPro" id="IPR001202">
    <property type="entry name" value="WW_dom"/>
</dbReference>
<keyword evidence="1" id="KW-0175">Coiled coil</keyword>
<dbReference type="Gene3D" id="3.30.1470.10">
    <property type="entry name" value="Photosystem I PsaD, reaction center subunit II"/>
    <property type="match status" value="1"/>
</dbReference>
<dbReference type="Proteomes" id="UP000243579">
    <property type="component" value="Unassembled WGS sequence"/>
</dbReference>
<proteinExistence type="predicted"/>
<feature type="coiled-coil region" evidence="1">
    <location>
        <begin position="515"/>
        <end position="612"/>
    </location>
</feature>
<gene>
    <name evidence="4" type="ORF">ACHHYP_03772</name>
</gene>
<feature type="coiled-coil region" evidence="1">
    <location>
        <begin position="448"/>
        <end position="485"/>
    </location>
</feature>
<dbReference type="CDD" id="cd00201">
    <property type="entry name" value="WW"/>
    <property type="match status" value="1"/>
</dbReference>
<feature type="region of interest" description="Disordered" evidence="2">
    <location>
        <begin position="901"/>
        <end position="921"/>
    </location>
</feature>
<evidence type="ECO:0000256" key="2">
    <source>
        <dbReference type="SAM" id="MobiDB-lite"/>
    </source>
</evidence>
<feature type="coiled-coil region" evidence="1">
    <location>
        <begin position="361"/>
        <end position="395"/>
    </location>
</feature>
<dbReference type="PROSITE" id="PS50020">
    <property type="entry name" value="WW_DOMAIN_2"/>
    <property type="match status" value="1"/>
</dbReference>
<feature type="coiled-coil region" evidence="1">
    <location>
        <begin position="648"/>
        <end position="765"/>
    </location>
</feature>
<accession>A0A1V9ZQB3</accession>
<dbReference type="OrthoDB" id="6344460at2759"/>
<dbReference type="AlphaFoldDB" id="A0A1V9ZQB3"/>
<name>A0A1V9ZQB3_ACHHY</name>
<dbReference type="SUPFAM" id="SSF51045">
    <property type="entry name" value="WW domain"/>
    <property type="match status" value="1"/>
</dbReference>
<dbReference type="InterPro" id="IPR036020">
    <property type="entry name" value="WW_dom_sf"/>
</dbReference>
<evidence type="ECO:0000313" key="4">
    <source>
        <dbReference type="EMBL" id="OQR99960.1"/>
    </source>
</evidence>